<keyword evidence="5" id="KW-0804">Transcription</keyword>
<dbReference type="InterPro" id="IPR019787">
    <property type="entry name" value="Znf_PHD-finger"/>
</dbReference>
<dbReference type="GO" id="GO:0034244">
    <property type="term" value="P:negative regulation of transcription elongation by RNA polymerase II"/>
    <property type="evidence" value="ECO:0007669"/>
    <property type="project" value="InterPro"/>
</dbReference>
<comment type="caution">
    <text evidence="9">The sequence shown here is derived from an EMBL/GenBank/DDBJ whole genome shotgun (WGS) entry which is preliminary data.</text>
</comment>
<evidence type="ECO:0000256" key="7">
    <source>
        <dbReference type="SAM" id="MobiDB-lite"/>
    </source>
</evidence>
<gene>
    <name evidence="9" type="ORF">POTOM_011889</name>
</gene>
<evidence type="ECO:0000313" key="10">
    <source>
        <dbReference type="Proteomes" id="UP000886885"/>
    </source>
</evidence>
<dbReference type="PANTHER" id="PTHR33304">
    <property type="match status" value="1"/>
</dbReference>
<dbReference type="InterPro" id="IPR056280">
    <property type="entry name" value="AIPP2-like_SPOC"/>
</dbReference>
<organism evidence="9 10">
    <name type="scientific">Populus tomentosa</name>
    <name type="common">Chinese white poplar</name>
    <dbReference type="NCBI Taxonomy" id="118781"/>
    <lineage>
        <taxon>Eukaryota</taxon>
        <taxon>Viridiplantae</taxon>
        <taxon>Streptophyta</taxon>
        <taxon>Embryophyta</taxon>
        <taxon>Tracheophyta</taxon>
        <taxon>Spermatophyta</taxon>
        <taxon>Magnoliopsida</taxon>
        <taxon>eudicotyledons</taxon>
        <taxon>Gunneridae</taxon>
        <taxon>Pentapetalae</taxon>
        <taxon>rosids</taxon>
        <taxon>fabids</taxon>
        <taxon>Malpighiales</taxon>
        <taxon>Salicaceae</taxon>
        <taxon>Saliceae</taxon>
        <taxon>Populus</taxon>
    </lineage>
</organism>
<dbReference type="OrthoDB" id="787137at2759"/>
<feature type="region of interest" description="Disordered" evidence="7">
    <location>
        <begin position="172"/>
        <end position="203"/>
    </location>
</feature>
<sequence>MKEVYENSSEVIEYKVELLFTVLFYYCDHCRNAMEMCDISNYCFIAPTLKVGYPVKGLSDGKNHTVGLNMGSSVTENMFCSKQYSSDKFHNEEESGTCNECTSSCSCCMAASLLRMKADVGFSYETSKGKVDAQYSRSGADMLSPVDSSCNSRNLSTSEITNLLSACSSHDSFSENEESKDTLRASGTSEHSEMQVEVNDQQTAQKNPGLSRTILFHDSNILFKNHQKPKELECIGDDASCISGSEYTDKIAGDHHCYTDRKNVSSSSTSIDSFPAIENAASVRPTLCSLAKGQFDTIDNNQPRTLIKLTKESSPTIAVFSNKSHQIDISSARDFYIGANSSKGKPSECSEEQIESPLMRAATFWVDAQIHEEENHTEPVKSEIGRKDGEAAVAKCSDQKGDEPAKWQPTPKAQPMDHDGELDHMQDEVKVCDICGDVGQEEKLATCSKCSDGAEHIYCMREKLEKVPEGNWMCEECMLGDENKRQKKNNFEKEEAVQLEKSSLNEIIKNSKNSVAFSCKISLESNTKGMGVDKNRRNDSSSCHFPAKRPADDSETITAKRMALEEGHNSSMLSKESYPCSKVEICRGSSLKNIDTRKMKPAYEGSLSKSKSPLDISSKVELQQSEGGVNKQNLGRVTATCGNKEGVGKIPCKSTSFKKASSDHVNAADSKVKKISSNLAHVEEMKRLRHVKGQNLAVSETTFHKSLKKSPVADNHASASMRDKKTLIGGEASILPLSTPRHHDMTAVQGDGKSSSSLTSIRDVALRNFPNEEQERLLNDASNDEAFAARSNQNNLISIHPSNEPSYLKGLTWLPSAVDVPSWVSVVPQLECIWQGGFGIQRSGVFISSCDGIQAHASSCASPKVHEIVRKFPQKILAEQASCLVMWPTQPPESEAKEENIALYFFAKDLESYESNYKILMEYMTKNNLGLKANIDGLDLLIFSSKLLPKRSQRWNQMLFLWGVFRGRKINCSQETPNPQRTCFSELNVAHSGLQNLHSSAHASGIMSPSNIFNNIQQTSDSVTSFEVPTLARMGKSCENKVSSPLQKLLCFQTSDKWLSSDGTSMKSERLSRNVKNNDPSQWQEKEKEKGKQIDPNRESDIEMVTVDEECEGKRIKNFNLEHSTSGDFQFLGDRLPSGVIDLSPVYIKSVQCQAGSMNGENPLESGNPNLELSLGFGKRSRDHGAVSLLPNGGNNRSKDTRDSNEVTSNKNNECSTSLTLSLASATSIEEKEAKQVIEPKLLFPTMDASLCLSL</sequence>
<dbReference type="SMART" id="SM00249">
    <property type="entry name" value="PHD"/>
    <property type="match status" value="1"/>
</dbReference>
<keyword evidence="1" id="KW-0479">Metal-binding</keyword>
<dbReference type="AlphaFoldDB" id="A0A8X8A4A0"/>
<feature type="domain" description="PHD-type" evidence="8">
    <location>
        <begin position="429"/>
        <end position="480"/>
    </location>
</feature>
<feature type="region of interest" description="Disordered" evidence="7">
    <location>
        <begin position="1060"/>
        <end position="1098"/>
    </location>
</feature>
<dbReference type="InterPro" id="IPR001965">
    <property type="entry name" value="Znf_PHD"/>
</dbReference>
<dbReference type="EMBL" id="JAAWWB010000005">
    <property type="protein sequence ID" value="KAG6782483.1"/>
    <property type="molecule type" value="Genomic_DNA"/>
</dbReference>
<evidence type="ECO:0000256" key="2">
    <source>
        <dbReference type="ARBA" id="ARBA00022771"/>
    </source>
</evidence>
<evidence type="ECO:0000259" key="8">
    <source>
        <dbReference type="PROSITE" id="PS50016"/>
    </source>
</evidence>
<feature type="compositionally biased region" description="Polar residues" evidence="7">
    <location>
        <begin position="1074"/>
        <end position="1083"/>
    </location>
</feature>
<proteinExistence type="predicted"/>
<protein>
    <recommendedName>
        <fullName evidence="8">PHD-type domain-containing protein</fullName>
    </recommendedName>
</protein>
<evidence type="ECO:0000256" key="5">
    <source>
        <dbReference type="ARBA" id="ARBA00023163"/>
    </source>
</evidence>
<keyword evidence="4" id="KW-0805">Transcription regulation</keyword>
<evidence type="ECO:0000256" key="4">
    <source>
        <dbReference type="ARBA" id="ARBA00023015"/>
    </source>
</evidence>
<evidence type="ECO:0000256" key="1">
    <source>
        <dbReference type="ARBA" id="ARBA00022723"/>
    </source>
</evidence>
<keyword evidence="10" id="KW-1185">Reference proteome</keyword>
<accession>A0A8X8A4A0</accession>
<evidence type="ECO:0000256" key="3">
    <source>
        <dbReference type="ARBA" id="ARBA00022833"/>
    </source>
</evidence>
<keyword evidence="2 6" id="KW-0863">Zinc-finger</keyword>
<feature type="region of interest" description="Disordered" evidence="7">
    <location>
        <begin position="1184"/>
        <end position="1213"/>
    </location>
</feature>
<dbReference type="Proteomes" id="UP000886885">
    <property type="component" value="Chromosome 3A"/>
</dbReference>
<feature type="region of interest" description="Disordered" evidence="7">
    <location>
        <begin position="530"/>
        <end position="554"/>
    </location>
</feature>
<evidence type="ECO:0000313" key="9">
    <source>
        <dbReference type="EMBL" id="KAG6782483.1"/>
    </source>
</evidence>
<dbReference type="PANTHER" id="PTHR33304:SF15">
    <property type="entry name" value="ZINC FINGER PHD-TYPE DOMAIN-CONTAINING PROTEIN"/>
    <property type="match status" value="1"/>
</dbReference>
<reference evidence="9" key="1">
    <citation type="journal article" date="2020" name="bioRxiv">
        <title>Hybrid origin of Populus tomentosa Carr. identified through genome sequencing and phylogenomic analysis.</title>
        <authorList>
            <person name="An X."/>
            <person name="Gao K."/>
            <person name="Chen Z."/>
            <person name="Li J."/>
            <person name="Yang X."/>
            <person name="Yang X."/>
            <person name="Zhou J."/>
            <person name="Guo T."/>
            <person name="Zhao T."/>
            <person name="Huang S."/>
            <person name="Miao D."/>
            <person name="Khan W.U."/>
            <person name="Rao P."/>
            <person name="Ye M."/>
            <person name="Lei B."/>
            <person name="Liao W."/>
            <person name="Wang J."/>
            <person name="Ji L."/>
            <person name="Li Y."/>
            <person name="Guo B."/>
            <person name="Mustafa N.S."/>
            <person name="Li S."/>
            <person name="Yun Q."/>
            <person name="Keller S.R."/>
            <person name="Mao J."/>
            <person name="Zhang R."/>
            <person name="Strauss S.H."/>
        </authorList>
    </citation>
    <scope>NUCLEOTIDE SEQUENCE</scope>
    <source>
        <strain evidence="9">GM15</strain>
        <tissue evidence="9">Leaf</tissue>
    </source>
</reference>
<dbReference type="GO" id="GO:0008270">
    <property type="term" value="F:zinc ion binding"/>
    <property type="evidence" value="ECO:0007669"/>
    <property type="project" value="UniProtKB-KW"/>
</dbReference>
<keyword evidence="3" id="KW-0862">Zinc</keyword>
<evidence type="ECO:0000256" key="6">
    <source>
        <dbReference type="PROSITE-ProRule" id="PRU00146"/>
    </source>
</evidence>
<dbReference type="PROSITE" id="PS50016">
    <property type="entry name" value="ZF_PHD_2"/>
    <property type="match status" value="1"/>
</dbReference>
<name>A0A8X8A4A0_POPTO</name>
<dbReference type="GO" id="GO:0140566">
    <property type="term" value="F:histone reader activity"/>
    <property type="evidence" value="ECO:0007669"/>
    <property type="project" value="InterPro"/>
</dbReference>
<feature type="compositionally biased region" description="Basic and acidic residues" evidence="7">
    <location>
        <begin position="1084"/>
        <end position="1098"/>
    </location>
</feature>
<dbReference type="Pfam" id="PF23121">
    <property type="entry name" value="SPOC_AIPP2"/>
    <property type="match status" value="1"/>
</dbReference>
<dbReference type="InterPro" id="IPR049914">
    <property type="entry name" value="PHD1-3/5-6"/>
</dbReference>